<dbReference type="Pfam" id="PF01593">
    <property type="entry name" value="Amino_oxidase"/>
    <property type="match status" value="2"/>
</dbReference>
<dbReference type="PANTHER" id="PTHR10742:SF410">
    <property type="entry name" value="LYSINE-SPECIFIC HISTONE DEMETHYLASE 2"/>
    <property type="match status" value="1"/>
</dbReference>
<evidence type="ECO:0000256" key="1">
    <source>
        <dbReference type="ARBA" id="ARBA00001974"/>
    </source>
</evidence>
<comment type="cofactor">
    <cofactor evidence="1">
        <name>FAD</name>
        <dbReference type="ChEBI" id="CHEBI:57692"/>
    </cofactor>
</comment>
<feature type="domain" description="Amine oxidase" evidence="9">
    <location>
        <begin position="25"/>
        <end position="120"/>
    </location>
</feature>
<evidence type="ECO:0000313" key="10">
    <source>
        <dbReference type="EMBL" id="MFD2205605.1"/>
    </source>
</evidence>
<dbReference type="InterPro" id="IPR001613">
    <property type="entry name" value="Flavin_amine_oxidase"/>
</dbReference>
<dbReference type="Proteomes" id="UP001597294">
    <property type="component" value="Unassembled WGS sequence"/>
</dbReference>
<dbReference type="InterPro" id="IPR050281">
    <property type="entry name" value="Flavin_monoamine_oxidase"/>
</dbReference>
<dbReference type="InterPro" id="IPR002937">
    <property type="entry name" value="Amino_oxidase"/>
</dbReference>
<dbReference type="Gene3D" id="3.90.660.10">
    <property type="match status" value="1"/>
</dbReference>
<comment type="pathway">
    <text evidence="2">Plant hormone metabolism; auxin biosynthesis.</text>
</comment>
<dbReference type="InterPro" id="IPR036188">
    <property type="entry name" value="FAD/NAD-bd_sf"/>
</dbReference>
<comment type="catalytic activity">
    <reaction evidence="8">
        <text>L-tryptophan + O2 = indole-3-acetamide + CO2 + H2O</text>
        <dbReference type="Rhea" id="RHEA:16165"/>
        <dbReference type="ChEBI" id="CHEBI:15377"/>
        <dbReference type="ChEBI" id="CHEBI:15379"/>
        <dbReference type="ChEBI" id="CHEBI:16031"/>
        <dbReference type="ChEBI" id="CHEBI:16526"/>
        <dbReference type="ChEBI" id="CHEBI:57912"/>
        <dbReference type="EC" id="1.13.12.3"/>
    </reaction>
</comment>
<evidence type="ECO:0000256" key="7">
    <source>
        <dbReference type="ARBA" id="ARBA00023070"/>
    </source>
</evidence>
<keyword evidence="11" id="KW-1185">Reference proteome</keyword>
<proteinExistence type="inferred from homology"/>
<dbReference type="RefSeq" id="WP_380250378.1">
    <property type="nucleotide sequence ID" value="NZ_JBHUII010000004.1"/>
</dbReference>
<evidence type="ECO:0000256" key="5">
    <source>
        <dbReference type="ARBA" id="ARBA00017871"/>
    </source>
</evidence>
<keyword evidence="6" id="KW-0560">Oxidoreductase</keyword>
<evidence type="ECO:0000313" key="11">
    <source>
        <dbReference type="Proteomes" id="UP001597294"/>
    </source>
</evidence>
<evidence type="ECO:0000256" key="6">
    <source>
        <dbReference type="ARBA" id="ARBA00023002"/>
    </source>
</evidence>
<name>A0ABW5BJK9_9PROT</name>
<dbReference type="SUPFAM" id="SSF51905">
    <property type="entry name" value="FAD/NAD(P)-binding domain"/>
    <property type="match status" value="1"/>
</dbReference>
<reference evidence="11" key="1">
    <citation type="journal article" date="2019" name="Int. J. Syst. Evol. Microbiol.">
        <title>The Global Catalogue of Microorganisms (GCM) 10K type strain sequencing project: providing services to taxonomists for standard genome sequencing and annotation.</title>
        <authorList>
            <consortium name="The Broad Institute Genomics Platform"/>
            <consortium name="The Broad Institute Genome Sequencing Center for Infectious Disease"/>
            <person name="Wu L."/>
            <person name="Ma J."/>
        </authorList>
    </citation>
    <scope>NUCLEOTIDE SEQUENCE [LARGE SCALE GENOMIC DNA]</scope>
    <source>
        <strain evidence="11">CGMCC 4.7192</strain>
    </source>
</reference>
<organism evidence="10 11">
    <name type="scientific">Kiloniella antarctica</name>
    <dbReference type="NCBI Taxonomy" id="1550907"/>
    <lineage>
        <taxon>Bacteria</taxon>
        <taxon>Pseudomonadati</taxon>
        <taxon>Pseudomonadota</taxon>
        <taxon>Alphaproteobacteria</taxon>
        <taxon>Rhodospirillales</taxon>
        <taxon>Kiloniellaceae</taxon>
        <taxon>Kiloniella</taxon>
    </lineage>
</organism>
<sequence>MNNQANKVEKPLPTNPDVIIMGAGIAGVSAARKLMDNGLNVLVLEARNRIGGRAYTESETFGMPYDHGCTWLHSADVNPLSPLIEQTPGFDIFDHGALDEKFYCTGRLATADEQTRIEQAEDALYDDLWAYDAKTRGDISIYDLRPPQNQWDCLAHLRKGEFEAGQKTNDLSVVDYQTQYETGTEWLVPQGLSAGIFAALGNVPVRLNTQVNKIRWGRKGVSLETSQGVVETKAVVVTVPTEIIADETLKFEPQLPAEKREAFSQLPMGVLDKITLQFKEEFNSLYSDLNTITAYVQEAGSNSSNGSNRGYGQGGWQDHFIRPFGQALDTMFIGGQLARDLTAEKDADRLAFDMALNSLAGIMGNDIKKLFVKGHFTKWHADPWARGGYAYSNIGHNHKREVARRPVEGRLFFAGEALHGKWASMAPGAYLTGQQAAEEVLSAQGLSSS</sequence>
<comment type="similarity">
    <text evidence="3">Belongs to the tryptophan 2-monooxygenase family.</text>
</comment>
<evidence type="ECO:0000259" key="9">
    <source>
        <dbReference type="Pfam" id="PF01593"/>
    </source>
</evidence>
<comment type="caution">
    <text evidence="10">The sequence shown here is derived from an EMBL/GenBank/DDBJ whole genome shotgun (WGS) entry which is preliminary data.</text>
</comment>
<keyword evidence="7" id="KW-0073">Auxin biosynthesis</keyword>
<dbReference type="EMBL" id="JBHUII010000004">
    <property type="protein sequence ID" value="MFD2205605.1"/>
    <property type="molecule type" value="Genomic_DNA"/>
</dbReference>
<evidence type="ECO:0000256" key="8">
    <source>
        <dbReference type="ARBA" id="ARBA00047321"/>
    </source>
</evidence>
<evidence type="ECO:0000256" key="2">
    <source>
        <dbReference type="ARBA" id="ARBA00004814"/>
    </source>
</evidence>
<dbReference type="PRINTS" id="PR00757">
    <property type="entry name" value="AMINEOXDASEF"/>
</dbReference>
<dbReference type="EC" id="1.13.12.3" evidence="4"/>
<dbReference type="PANTHER" id="PTHR10742">
    <property type="entry name" value="FLAVIN MONOAMINE OXIDASE"/>
    <property type="match status" value="1"/>
</dbReference>
<gene>
    <name evidence="10" type="ORF">ACFSKO_08290</name>
</gene>
<feature type="domain" description="Amine oxidase" evidence="9">
    <location>
        <begin position="192"/>
        <end position="441"/>
    </location>
</feature>
<dbReference type="SUPFAM" id="SSF54373">
    <property type="entry name" value="FAD-linked reductases, C-terminal domain"/>
    <property type="match status" value="1"/>
</dbReference>
<evidence type="ECO:0000256" key="4">
    <source>
        <dbReference type="ARBA" id="ARBA00012535"/>
    </source>
</evidence>
<accession>A0ABW5BJK9</accession>
<evidence type="ECO:0000256" key="3">
    <source>
        <dbReference type="ARBA" id="ARBA00005833"/>
    </source>
</evidence>
<dbReference type="Gene3D" id="3.50.50.60">
    <property type="entry name" value="FAD/NAD(P)-binding domain"/>
    <property type="match status" value="1"/>
</dbReference>
<protein>
    <recommendedName>
        <fullName evidence="5">Tryptophan 2-monooxygenase</fullName>
        <ecNumber evidence="4">1.13.12.3</ecNumber>
    </recommendedName>
</protein>